<keyword evidence="2" id="KW-1185">Reference proteome</keyword>
<dbReference type="Proteomes" id="UP001464555">
    <property type="component" value="Unassembled WGS sequence"/>
</dbReference>
<gene>
    <name evidence="1" type="ORF">AAEO56_13555</name>
</gene>
<sequence>MSKLTLNIDESLIAKAKVYAAKQNRSLSSVIESLLGAVLTKERIPSNDITPFVRSMATERSLPADEGKTDEYFEYMLRKHQ</sequence>
<protein>
    <submittedName>
        <fullName evidence="1">DUF6364 family protein</fullName>
    </submittedName>
</protein>
<organism evidence="1 2">
    <name type="scientific">Flavobacterium arundinis</name>
    <dbReference type="NCBI Taxonomy" id="3139143"/>
    <lineage>
        <taxon>Bacteria</taxon>
        <taxon>Pseudomonadati</taxon>
        <taxon>Bacteroidota</taxon>
        <taxon>Flavobacteriia</taxon>
        <taxon>Flavobacteriales</taxon>
        <taxon>Flavobacteriaceae</taxon>
        <taxon>Flavobacterium</taxon>
    </lineage>
</organism>
<proteinExistence type="predicted"/>
<dbReference type="InterPro" id="IPR010985">
    <property type="entry name" value="Ribbon_hlx_hlx"/>
</dbReference>
<dbReference type="Pfam" id="PF19891">
    <property type="entry name" value="DUF6364"/>
    <property type="match status" value="1"/>
</dbReference>
<dbReference type="Gene3D" id="1.10.1220.10">
    <property type="entry name" value="Met repressor-like"/>
    <property type="match status" value="1"/>
</dbReference>
<evidence type="ECO:0000313" key="2">
    <source>
        <dbReference type="Proteomes" id="UP001464555"/>
    </source>
</evidence>
<dbReference type="InterPro" id="IPR013321">
    <property type="entry name" value="Arc_rbn_hlx_hlx"/>
</dbReference>
<dbReference type="InterPro" id="IPR045944">
    <property type="entry name" value="DUF6364"/>
</dbReference>
<comment type="caution">
    <text evidence="1">The sequence shown here is derived from an EMBL/GenBank/DDBJ whole genome shotgun (WGS) entry which is preliminary data.</text>
</comment>
<reference evidence="1 2" key="1">
    <citation type="submission" date="2024-04" db="EMBL/GenBank/DDBJ databases">
        <title>Flavobacterium sp. DGU11 16S ribosomal RNA gene Genome sequencing and assembly.</title>
        <authorList>
            <person name="Park S."/>
        </authorList>
    </citation>
    <scope>NUCLEOTIDE SEQUENCE [LARGE SCALE GENOMIC DNA]</scope>
    <source>
        <strain evidence="1 2">DGU11</strain>
    </source>
</reference>
<accession>A0ABU9HYQ9</accession>
<dbReference type="RefSeq" id="WP_341697607.1">
    <property type="nucleotide sequence ID" value="NZ_JBBYHR010000007.1"/>
</dbReference>
<dbReference type="SUPFAM" id="SSF47598">
    <property type="entry name" value="Ribbon-helix-helix"/>
    <property type="match status" value="1"/>
</dbReference>
<evidence type="ECO:0000313" key="1">
    <source>
        <dbReference type="EMBL" id="MEL1245297.1"/>
    </source>
</evidence>
<dbReference type="EMBL" id="JBBYHR010000007">
    <property type="protein sequence ID" value="MEL1245297.1"/>
    <property type="molecule type" value="Genomic_DNA"/>
</dbReference>
<name>A0ABU9HYQ9_9FLAO</name>